<accession>A0A7X6DCD0</accession>
<evidence type="ECO:0000313" key="2">
    <source>
        <dbReference type="Proteomes" id="UP000521868"/>
    </source>
</evidence>
<dbReference type="Proteomes" id="UP000521868">
    <property type="component" value="Unassembled WGS sequence"/>
</dbReference>
<name>A0A7X6DCD0_9BURK</name>
<organism evidence="1 2">
    <name type="scientific">Ramlibacter lithotrophicus</name>
    <dbReference type="NCBI Taxonomy" id="2606681"/>
    <lineage>
        <taxon>Bacteria</taxon>
        <taxon>Pseudomonadati</taxon>
        <taxon>Pseudomonadota</taxon>
        <taxon>Betaproteobacteria</taxon>
        <taxon>Burkholderiales</taxon>
        <taxon>Comamonadaceae</taxon>
        <taxon>Ramlibacter</taxon>
    </lineage>
</organism>
<proteinExistence type="predicted"/>
<reference evidence="1 2" key="1">
    <citation type="journal article" date="2020" name="Nature">
        <title>Bacterial chemolithoautotrophy via manganese oxidation.</title>
        <authorList>
            <person name="Yu H."/>
            <person name="Leadbetter J.R."/>
        </authorList>
    </citation>
    <scope>NUCLEOTIDE SEQUENCE [LARGE SCALE GENOMIC DNA]</scope>
    <source>
        <strain evidence="1 2">RBP-1</strain>
    </source>
</reference>
<dbReference type="RefSeq" id="WP_168105604.1">
    <property type="nucleotide sequence ID" value="NZ_VTOX01000001.1"/>
</dbReference>
<sequence>MATTSIAQACEAHRELITKLNQLEAFLLMTFGPGREAFTQMAPASQDDYLAACTDTVQASRELAQAIGGALQESFIAEFGHG</sequence>
<dbReference type="AlphaFoldDB" id="A0A7X6DCD0"/>
<gene>
    <name evidence="1" type="ORF">RAMLITH_01705</name>
</gene>
<protein>
    <submittedName>
        <fullName evidence="1">Uncharacterized protein</fullName>
    </submittedName>
</protein>
<evidence type="ECO:0000313" key="1">
    <source>
        <dbReference type="EMBL" id="NKE64522.1"/>
    </source>
</evidence>
<keyword evidence="2" id="KW-1185">Reference proteome</keyword>
<comment type="caution">
    <text evidence="1">The sequence shown here is derived from an EMBL/GenBank/DDBJ whole genome shotgun (WGS) entry which is preliminary data.</text>
</comment>
<dbReference type="EMBL" id="VTOX01000001">
    <property type="protein sequence ID" value="NKE64522.1"/>
    <property type="molecule type" value="Genomic_DNA"/>
</dbReference>